<keyword evidence="1" id="KW-0560">Oxidoreductase</keyword>
<comment type="caution">
    <text evidence="4">The sequence shown here is derived from an EMBL/GenBank/DDBJ whole genome shotgun (WGS) entry which is preliminary data.</text>
</comment>
<feature type="domain" description="Alcohol dehydrogenase iron-type/glycerol dehydrogenase GldA" evidence="2">
    <location>
        <begin position="26"/>
        <end position="175"/>
    </location>
</feature>
<feature type="domain" description="Fe-containing alcohol dehydrogenase-like C-terminal" evidence="3">
    <location>
        <begin position="190"/>
        <end position="364"/>
    </location>
</feature>
<dbReference type="STRING" id="1215338.A0A059JDN1"/>
<dbReference type="PANTHER" id="PTHR11496:SF97">
    <property type="entry name" value="ALCOHOL DEHYDROGENASE IRON-TYPE_GLYCEROL DEHYDROGENASE GLDA DOMAIN-CONTAINING PROTEIN"/>
    <property type="match status" value="1"/>
</dbReference>
<dbReference type="HOGENOM" id="CLU_007207_0_2_1"/>
<gene>
    <name evidence="4" type="ORF">H109_02585</name>
</gene>
<dbReference type="GO" id="GO:0004022">
    <property type="term" value="F:alcohol dehydrogenase (NAD+) activity"/>
    <property type="evidence" value="ECO:0007669"/>
    <property type="project" value="TreeGrafter"/>
</dbReference>
<dbReference type="AlphaFoldDB" id="A0A059JDN1"/>
<dbReference type="Gene3D" id="3.40.50.1970">
    <property type="match status" value="1"/>
</dbReference>
<accession>A0A059JDN1</accession>
<dbReference type="Pfam" id="PF25137">
    <property type="entry name" value="ADH_Fe_C"/>
    <property type="match status" value="1"/>
</dbReference>
<dbReference type="OrthoDB" id="339764at2759"/>
<evidence type="ECO:0000313" key="4">
    <source>
        <dbReference type="EMBL" id="KDB25577.1"/>
    </source>
</evidence>
<evidence type="ECO:0000256" key="1">
    <source>
        <dbReference type="ARBA" id="ARBA00023002"/>
    </source>
</evidence>
<dbReference type="OMA" id="MNGFDKG"/>
<keyword evidence="5" id="KW-1185">Reference proteome</keyword>
<reference evidence="4 5" key="1">
    <citation type="submission" date="2014-02" db="EMBL/GenBank/DDBJ databases">
        <title>The Genome Sequence of Trichophyton interdigitale MR816.</title>
        <authorList>
            <consortium name="The Broad Institute Genomics Platform"/>
            <person name="Cuomo C.A."/>
            <person name="White T.C."/>
            <person name="Graser Y."/>
            <person name="Martinez-Rossi N."/>
            <person name="Heitman J."/>
            <person name="Young S.K."/>
            <person name="Zeng Q."/>
            <person name="Gargeya S."/>
            <person name="Abouelleil A."/>
            <person name="Alvarado L."/>
            <person name="Chapman S.B."/>
            <person name="Gainer-Dewar J."/>
            <person name="Goldberg J."/>
            <person name="Griggs A."/>
            <person name="Gujja S."/>
            <person name="Hansen M."/>
            <person name="Howarth C."/>
            <person name="Imamovic A."/>
            <person name="Larimer J."/>
            <person name="Martinez D."/>
            <person name="Murphy C."/>
            <person name="Pearson M.D."/>
            <person name="Persinoti G."/>
            <person name="Poon T."/>
            <person name="Priest M."/>
            <person name="Roberts A.D."/>
            <person name="Saif S."/>
            <person name="Shea T.D."/>
            <person name="Sykes S.N."/>
            <person name="Wortman J."/>
            <person name="Nusbaum C."/>
            <person name="Birren B."/>
        </authorList>
    </citation>
    <scope>NUCLEOTIDE SEQUENCE [LARGE SCALE GENOMIC DNA]</scope>
    <source>
        <strain evidence="4 5">MR816</strain>
    </source>
</reference>
<dbReference type="InterPro" id="IPR039697">
    <property type="entry name" value="Alcohol_dehydrogenase_Fe"/>
</dbReference>
<dbReference type="InterPro" id="IPR018211">
    <property type="entry name" value="ADH_Fe_CS"/>
</dbReference>
<evidence type="ECO:0000259" key="3">
    <source>
        <dbReference type="Pfam" id="PF25137"/>
    </source>
</evidence>
<dbReference type="Gene3D" id="1.20.1090.10">
    <property type="entry name" value="Dehydroquinate synthase-like - alpha domain"/>
    <property type="match status" value="1"/>
</dbReference>
<dbReference type="PROSITE" id="PS00060">
    <property type="entry name" value="ADH_IRON_2"/>
    <property type="match status" value="1"/>
</dbReference>
<organism evidence="4 5">
    <name type="scientific">Trichophyton interdigitale (strain MR816)</name>
    <dbReference type="NCBI Taxonomy" id="1215338"/>
    <lineage>
        <taxon>Eukaryota</taxon>
        <taxon>Fungi</taxon>
        <taxon>Dikarya</taxon>
        <taxon>Ascomycota</taxon>
        <taxon>Pezizomycotina</taxon>
        <taxon>Eurotiomycetes</taxon>
        <taxon>Eurotiomycetidae</taxon>
        <taxon>Onygenales</taxon>
        <taxon>Arthrodermataceae</taxon>
        <taxon>Trichophyton</taxon>
    </lineage>
</organism>
<dbReference type="CDD" id="cd08192">
    <property type="entry name" value="MAR-like"/>
    <property type="match status" value="1"/>
</dbReference>
<dbReference type="Pfam" id="PF00465">
    <property type="entry name" value="Fe-ADH"/>
    <property type="match status" value="1"/>
</dbReference>
<dbReference type="SUPFAM" id="SSF56796">
    <property type="entry name" value="Dehydroquinate synthase-like"/>
    <property type="match status" value="1"/>
</dbReference>
<dbReference type="InterPro" id="IPR056798">
    <property type="entry name" value="ADH_Fe_C"/>
</dbReference>
<evidence type="ECO:0000259" key="2">
    <source>
        <dbReference type="Pfam" id="PF00465"/>
    </source>
</evidence>
<dbReference type="InterPro" id="IPR001670">
    <property type="entry name" value="ADH_Fe/GldA"/>
</dbReference>
<dbReference type="PANTHER" id="PTHR11496">
    <property type="entry name" value="ALCOHOL DEHYDROGENASE"/>
    <property type="match status" value="1"/>
</dbReference>
<sequence length="381" mass="41237">MDFTSSFHGIDSELKGAYITLPAKYMLYGQGNRSSLRKVVSELGGSKAFIITGRSLNEKTPVIKELEGLLADSHAGTYAGVRQHAPVADIESAIEHIKQSAANVLVAVGGGSPIDAAKAVAYHIHQHTEQWIPIVALPTTLSVAENTFGAGYTSREGLKVGIFHPELAPKAIIYDAEITLHTPARLWLSSAVRAIDHAVELQYHPQAAEVPTKRLCRTAIREIFRLLLLCKKDPEDPKIRQELQIAAYSAFPPFYFTAPIGLSHAIGHVIGATYAIPHGITSCISLAKTIHFKATRNPEEAHQIAKILPYIGQACSGDDAKDANAVGDAIAKLVESLELKSTLTEFSVKPSEADTIALRALKGDKKDPNLPALFELIRSLY</sequence>
<dbReference type="GO" id="GO:0046872">
    <property type="term" value="F:metal ion binding"/>
    <property type="evidence" value="ECO:0007669"/>
    <property type="project" value="InterPro"/>
</dbReference>
<protein>
    <submittedName>
        <fullName evidence="4">Uncharacterized protein</fullName>
    </submittedName>
</protein>
<name>A0A059JDN1_TRIIM</name>
<dbReference type="GO" id="GO:0005739">
    <property type="term" value="C:mitochondrion"/>
    <property type="evidence" value="ECO:0007669"/>
    <property type="project" value="TreeGrafter"/>
</dbReference>
<evidence type="ECO:0000313" key="5">
    <source>
        <dbReference type="Proteomes" id="UP000024533"/>
    </source>
</evidence>
<proteinExistence type="predicted"/>
<dbReference type="Proteomes" id="UP000024533">
    <property type="component" value="Unassembled WGS sequence"/>
</dbReference>
<dbReference type="EMBL" id="AOKY01000195">
    <property type="protein sequence ID" value="KDB25577.1"/>
    <property type="molecule type" value="Genomic_DNA"/>
</dbReference>